<keyword evidence="1" id="KW-0812">Transmembrane</keyword>
<accession>A0A445MSQ7</accession>
<protein>
    <submittedName>
        <fullName evidence="2">Uncharacterized protein</fullName>
    </submittedName>
</protein>
<evidence type="ECO:0000256" key="1">
    <source>
        <dbReference type="SAM" id="Phobius"/>
    </source>
</evidence>
<gene>
    <name evidence="2" type="ORF">PITCH_A140044</name>
</gene>
<dbReference type="EMBL" id="OJIN01000046">
    <property type="protein sequence ID" value="SPD72564.1"/>
    <property type="molecule type" value="Genomic_DNA"/>
</dbReference>
<proteinExistence type="predicted"/>
<keyword evidence="1" id="KW-0472">Membrane</keyword>
<sequence>MIIGSLKIFFGFAFLLSAFKTDTSLPSVAFGLIGLYLMAVGLVRFLDVFMNFMAHLGSLSKTGSNPSHPQNPA</sequence>
<feature type="transmembrane region" description="Helical" evidence="1">
    <location>
        <begin position="30"/>
        <end position="52"/>
    </location>
</feature>
<evidence type="ECO:0000313" key="2">
    <source>
        <dbReference type="EMBL" id="SPD72564.1"/>
    </source>
</evidence>
<organism evidence="2">
    <name type="scientific">uncultured Desulfobacterium sp</name>
    <dbReference type="NCBI Taxonomy" id="201089"/>
    <lineage>
        <taxon>Bacteria</taxon>
        <taxon>Pseudomonadati</taxon>
        <taxon>Thermodesulfobacteriota</taxon>
        <taxon>Desulfobacteria</taxon>
        <taxon>Desulfobacterales</taxon>
        <taxon>Desulfobacteriaceae</taxon>
        <taxon>Desulfobacterium</taxon>
        <taxon>environmental samples</taxon>
    </lineage>
</organism>
<reference evidence="2" key="1">
    <citation type="submission" date="2018-01" db="EMBL/GenBank/DDBJ databases">
        <authorList>
            <person name="Regsiter A."/>
            <person name="William W."/>
        </authorList>
    </citation>
    <scope>NUCLEOTIDE SEQUENCE</scope>
    <source>
        <strain evidence="2">TRIP AH-1</strain>
    </source>
</reference>
<dbReference type="AlphaFoldDB" id="A0A445MSQ7"/>
<name>A0A445MSQ7_9BACT</name>
<keyword evidence="1" id="KW-1133">Transmembrane helix</keyword>